<comment type="subcellular location">
    <subcellularLocation>
        <location evidence="2">Cell membrane</location>
        <topology evidence="2">Lipid-anchor</topology>
        <topology evidence="2">GPI-anchor</topology>
    </subcellularLocation>
    <subcellularLocation>
        <location evidence="1">Nucleus</location>
    </subcellularLocation>
</comment>
<evidence type="ECO:0000259" key="16">
    <source>
        <dbReference type="SMART" id="SM00499"/>
    </source>
</evidence>
<dbReference type="InterPro" id="IPR000528">
    <property type="entry name" value="Plant_nsLTP"/>
</dbReference>
<dbReference type="InterPro" id="IPR043325">
    <property type="entry name" value="LTSS"/>
</dbReference>
<dbReference type="InterPro" id="IPR029055">
    <property type="entry name" value="Ntn_hydrolases_N"/>
</dbReference>
<organism evidence="17 18">
    <name type="scientific">Brassica rapa subsp. trilocularis</name>
    <dbReference type="NCBI Taxonomy" id="1813537"/>
    <lineage>
        <taxon>Eukaryota</taxon>
        <taxon>Viridiplantae</taxon>
        <taxon>Streptophyta</taxon>
        <taxon>Embryophyta</taxon>
        <taxon>Tracheophyta</taxon>
        <taxon>Spermatophyta</taxon>
        <taxon>Magnoliopsida</taxon>
        <taxon>eudicotyledons</taxon>
        <taxon>Gunneridae</taxon>
        <taxon>Pentapetalae</taxon>
        <taxon>rosids</taxon>
        <taxon>malvids</taxon>
        <taxon>Brassicales</taxon>
        <taxon>Brassicaceae</taxon>
        <taxon>Brassiceae</taxon>
        <taxon>Brassica</taxon>
    </lineage>
</organism>
<keyword evidence="8" id="KW-0732">Signal</keyword>
<name>A0ABQ7NV99_BRACM</name>
<dbReference type="InterPro" id="IPR016140">
    <property type="entry name" value="Bifunc_inhib/LTP/seed_store"/>
</dbReference>
<keyword evidence="12" id="KW-0325">Glycoprotein</keyword>
<keyword evidence="14" id="KW-0449">Lipoprotein</keyword>
<comment type="similarity">
    <text evidence="3">Belongs to the plant LTP family.</text>
</comment>
<evidence type="ECO:0000256" key="8">
    <source>
        <dbReference type="ARBA" id="ARBA00022729"/>
    </source>
</evidence>
<dbReference type="PRINTS" id="PR00382">
    <property type="entry name" value="LIPIDTRNSFER"/>
</dbReference>
<evidence type="ECO:0000256" key="14">
    <source>
        <dbReference type="ARBA" id="ARBA00023288"/>
    </source>
</evidence>
<keyword evidence="13" id="KW-0539">Nucleus</keyword>
<evidence type="ECO:0000256" key="7">
    <source>
        <dbReference type="ARBA" id="ARBA00022622"/>
    </source>
</evidence>
<evidence type="ECO:0000256" key="13">
    <source>
        <dbReference type="ARBA" id="ARBA00023242"/>
    </source>
</evidence>
<dbReference type="InterPro" id="IPR001353">
    <property type="entry name" value="Proteasome_sua/b"/>
</dbReference>
<feature type="compositionally biased region" description="Polar residues" evidence="15">
    <location>
        <begin position="285"/>
        <end position="307"/>
    </location>
</feature>
<protein>
    <recommendedName>
        <fullName evidence="16">Bifunctional inhibitor/plant lipid transfer protein/seed storage helical domain-containing protein</fullName>
    </recommendedName>
</protein>
<dbReference type="SUPFAM" id="SSF47699">
    <property type="entry name" value="Bifunctional inhibitor/lipid-transfer protein/seed storage 2S albumin"/>
    <property type="match status" value="1"/>
</dbReference>
<dbReference type="CDD" id="cd03758">
    <property type="entry name" value="proteasome_beta_type_2"/>
    <property type="match status" value="1"/>
</dbReference>
<evidence type="ECO:0000313" key="18">
    <source>
        <dbReference type="Proteomes" id="UP000823674"/>
    </source>
</evidence>
<comment type="caution">
    <text evidence="17">The sequence shown here is derived from an EMBL/GenBank/DDBJ whole genome shotgun (WGS) entry which is preliminary data.</text>
</comment>
<dbReference type="InterPro" id="IPR035206">
    <property type="entry name" value="Proteasome_beta2"/>
</dbReference>
<evidence type="ECO:0000256" key="2">
    <source>
        <dbReference type="ARBA" id="ARBA00004609"/>
    </source>
</evidence>
<keyword evidence="10" id="KW-0472">Membrane</keyword>
<dbReference type="SUPFAM" id="SSF56235">
    <property type="entry name" value="N-terminal nucleophile aminohydrolases (Ntn hydrolases)"/>
    <property type="match status" value="1"/>
</dbReference>
<keyword evidence="5" id="KW-1003">Cell membrane</keyword>
<evidence type="ECO:0000256" key="10">
    <source>
        <dbReference type="ARBA" id="ARBA00023136"/>
    </source>
</evidence>
<dbReference type="PANTHER" id="PTHR33044">
    <property type="entry name" value="BIFUNCTIONAL INHIBITOR/LIPID-TRANSFER PROTEIN/SEED STORAGE 2S ALBUMIN SUPERFAMILY PROTEIN-RELATED"/>
    <property type="match status" value="1"/>
</dbReference>
<keyword evidence="6" id="KW-0963">Cytoplasm</keyword>
<dbReference type="Pfam" id="PF00227">
    <property type="entry name" value="Proteasome"/>
    <property type="match status" value="1"/>
</dbReference>
<reference evidence="17 18" key="1">
    <citation type="submission" date="2021-03" db="EMBL/GenBank/DDBJ databases">
        <authorList>
            <person name="King G.J."/>
            <person name="Bancroft I."/>
            <person name="Baten A."/>
            <person name="Bloomfield J."/>
            <person name="Borpatragohain P."/>
            <person name="He Z."/>
            <person name="Irish N."/>
            <person name="Irwin J."/>
            <person name="Liu K."/>
            <person name="Mauleon R.P."/>
            <person name="Moore J."/>
            <person name="Morris R."/>
            <person name="Ostergaard L."/>
            <person name="Wang B."/>
            <person name="Wells R."/>
        </authorList>
    </citation>
    <scope>NUCLEOTIDE SEQUENCE [LARGE SCALE GENOMIC DNA]</scope>
    <source>
        <strain evidence="17">R-o-18</strain>
        <tissue evidence="17">Leaf</tissue>
    </source>
</reference>
<evidence type="ECO:0000313" key="17">
    <source>
        <dbReference type="EMBL" id="KAG5414491.1"/>
    </source>
</evidence>
<evidence type="ECO:0000256" key="5">
    <source>
        <dbReference type="ARBA" id="ARBA00022475"/>
    </source>
</evidence>
<sequence>MECVFGLVGNGFAIVAADTSAVHSILVHKNNEDKIMALDSHKLIAASGEPGDRVQFTEYVQKNVSLYQFRNGIPLTTAAAANFTRGELATALRKNPYSVNILMAGYDKEAGASLYYIDYIATLHKVDKGAFGYGSYFSLSTMDRHFRSDMSVEEAIELVDKCILEIRSRLVIAPPNFVIKIVDKDGAREHAWLSMAVMSTVSAQSTCTNVLISMAPCLGYITGNSSSPSQQCCSQLAHVIRSSGECLCEVLKGGGPHLGINFNKTQALALPKACNVQTPPVSLCNDDSSVKSPTGPSNTSEHGNGSKTVPGHRSSSRGSSIKVSFSLLAVLSAVSYIINYSRY</sequence>
<dbReference type="InterPro" id="IPR023333">
    <property type="entry name" value="Proteasome_suB-type"/>
</dbReference>
<proteinExistence type="inferred from homology"/>
<dbReference type="InterPro" id="IPR016050">
    <property type="entry name" value="Proteasome_bsu_CS"/>
</dbReference>
<evidence type="ECO:0000256" key="12">
    <source>
        <dbReference type="ARBA" id="ARBA00023180"/>
    </source>
</evidence>
<dbReference type="Pfam" id="PF14368">
    <property type="entry name" value="LTP_2"/>
    <property type="match status" value="1"/>
</dbReference>
<comment type="subunit">
    <text evidence="4">Component of the 20S core complex of the 26S proteasome. The 26S proteasome is composed of a core protease (CP), known as the 20S proteasome, capped at one or both ends by the 19S regulatory particle (RP/PA700). The 20S proteasome core is composed of 28 subunits that are arranged in four stacked rings, resulting in a barrel-shaped structure. The two end rings are each formed by seven alpha subunits, and the two central rings are each formed by seven beta subunits. The catalytic chamber with the active sites is on the inside of the barrel.</text>
</comment>
<accession>A0ABQ7NV99</accession>
<evidence type="ECO:0000256" key="6">
    <source>
        <dbReference type="ARBA" id="ARBA00022490"/>
    </source>
</evidence>
<dbReference type="SMART" id="SM00499">
    <property type="entry name" value="AAI"/>
    <property type="match status" value="1"/>
</dbReference>
<evidence type="ECO:0000256" key="11">
    <source>
        <dbReference type="ARBA" id="ARBA00023157"/>
    </source>
</evidence>
<evidence type="ECO:0000256" key="4">
    <source>
        <dbReference type="ARBA" id="ARBA00011517"/>
    </source>
</evidence>
<evidence type="ECO:0000256" key="3">
    <source>
        <dbReference type="ARBA" id="ARBA00009748"/>
    </source>
</evidence>
<dbReference type="PROSITE" id="PS51476">
    <property type="entry name" value="PROTEASOME_BETA_2"/>
    <property type="match status" value="1"/>
</dbReference>
<feature type="region of interest" description="Disordered" evidence="15">
    <location>
        <begin position="285"/>
        <end position="318"/>
    </location>
</feature>
<keyword evidence="18" id="KW-1185">Reference proteome</keyword>
<dbReference type="Gene3D" id="3.60.20.10">
    <property type="entry name" value="Glutamine Phosphoribosylpyrophosphate, subunit 1, domain 1"/>
    <property type="match status" value="1"/>
</dbReference>
<dbReference type="CDD" id="cd00010">
    <property type="entry name" value="AAI_LTSS"/>
    <property type="match status" value="1"/>
</dbReference>
<dbReference type="Gene3D" id="1.10.110.10">
    <property type="entry name" value="Plant lipid-transfer and hydrophobic proteins"/>
    <property type="match status" value="1"/>
</dbReference>
<dbReference type="Proteomes" id="UP000823674">
    <property type="component" value="Chromosome A01"/>
</dbReference>
<gene>
    <name evidence="17" type="primary">A01p024800.1_BraROA</name>
    <name evidence="17" type="ORF">IGI04_002058</name>
</gene>
<evidence type="ECO:0000256" key="1">
    <source>
        <dbReference type="ARBA" id="ARBA00004123"/>
    </source>
</evidence>
<feature type="domain" description="Bifunctional inhibitor/plant lipid transfer protein/seed storage helical" evidence="16">
    <location>
        <begin position="207"/>
        <end position="284"/>
    </location>
</feature>
<evidence type="ECO:0000256" key="15">
    <source>
        <dbReference type="SAM" id="MobiDB-lite"/>
    </source>
</evidence>
<evidence type="ECO:0000256" key="9">
    <source>
        <dbReference type="ARBA" id="ARBA00022942"/>
    </source>
</evidence>
<dbReference type="PROSITE" id="PS00854">
    <property type="entry name" value="PROTEASOME_BETA_1"/>
    <property type="match status" value="1"/>
</dbReference>
<keyword evidence="11" id="KW-1015">Disulfide bond</keyword>
<keyword evidence="9" id="KW-0647">Proteasome</keyword>
<keyword evidence="7" id="KW-0336">GPI-anchor</keyword>
<dbReference type="InterPro" id="IPR036312">
    <property type="entry name" value="Bifun_inhib/LTP/seed_sf"/>
</dbReference>
<dbReference type="EMBL" id="JADBGQ010000001">
    <property type="protein sequence ID" value="KAG5414491.1"/>
    <property type="molecule type" value="Genomic_DNA"/>
</dbReference>